<evidence type="ECO:0000259" key="1">
    <source>
        <dbReference type="PROSITE" id="PS50076"/>
    </source>
</evidence>
<dbReference type="Gene3D" id="1.10.287.110">
    <property type="entry name" value="DnaJ domain"/>
    <property type="match status" value="1"/>
</dbReference>
<dbReference type="Pfam" id="PF14100">
    <property type="entry name" value="DUF6807"/>
    <property type="match status" value="1"/>
</dbReference>
<dbReference type="PROSITE" id="PS50076">
    <property type="entry name" value="DNAJ_2"/>
    <property type="match status" value="1"/>
</dbReference>
<comment type="caution">
    <text evidence="2">The sequence shown here is derived from an EMBL/GenBank/DDBJ whole genome shotgun (WGS) entry which is preliminary data.</text>
</comment>
<dbReference type="AlphaFoldDB" id="A0A9P1FE92"/>
<reference evidence="2" key="1">
    <citation type="submission" date="2022-10" db="EMBL/GenBank/DDBJ databases">
        <authorList>
            <person name="Chen Y."/>
            <person name="Dougan E. K."/>
            <person name="Chan C."/>
            <person name="Rhodes N."/>
            <person name="Thang M."/>
        </authorList>
    </citation>
    <scope>NUCLEOTIDE SEQUENCE</scope>
</reference>
<proteinExistence type="predicted"/>
<protein>
    <submittedName>
        <fullName evidence="4">Methane oxygenase PmoA</fullName>
    </submittedName>
</protein>
<dbReference type="InterPro" id="IPR029475">
    <property type="entry name" value="DUF6807"/>
</dbReference>
<accession>A0A9P1FE92</accession>
<dbReference type="InterPro" id="IPR001623">
    <property type="entry name" value="DnaJ_domain"/>
</dbReference>
<organism evidence="2">
    <name type="scientific">Cladocopium goreaui</name>
    <dbReference type="NCBI Taxonomy" id="2562237"/>
    <lineage>
        <taxon>Eukaryota</taxon>
        <taxon>Sar</taxon>
        <taxon>Alveolata</taxon>
        <taxon>Dinophyceae</taxon>
        <taxon>Suessiales</taxon>
        <taxon>Symbiodiniaceae</taxon>
        <taxon>Cladocopium</taxon>
    </lineage>
</organism>
<reference evidence="3" key="2">
    <citation type="submission" date="2024-04" db="EMBL/GenBank/DDBJ databases">
        <authorList>
            <person name="Chen Y."/>
            <person name="Shah S."/>
            <person name="Dougan E. K."/>
            <person name="Thang M."/>
            <person name="Chan C."/>
        </authorList>
    </citation>
    <scope>NUCLEOTIDE SEQUENCE [LARGE SCALE GENOMIC DNA]</scope>
</reference>
<dbReference type="Proteomes" id="UP001152797">
    <property type="component" value="Unassembled WGS sequence"/>
</dbReference>
<dbReference type="CDD" id="cd06257">
    <property type="entry name" value="DnaJ"/>
    <property type="match status" value="1"/>
</dbReference>
<dbReference type="EMBL" id="CAMXCT010000001">
    <property type="protein sequence ID" value="CAI3971450.1"/>
    <property type="molecule type" value="Genomic_DNA"/>
</dbReference>
<dbReference type="SUPFAM" id="SSF46565">
    <property type="entry name" value="Chaperone J-domain"/>
    <property type="match status" value="1"/>
</dbReference>
<dbReference type="Gene3D" id="3.80.10.10">
    <property type="entry name" value="Ribonuclease Inhibitor"/>
    <property type="match status" value="1"/>
</dbReference>
<dbReference type="InterPro" id="IPR036869">
    <property type="entry name" value="J_dom_sf"/>
</dbReference>
<gene>
    <name evidence="2" type="ORF">C1SCF055_LOCUS40</name>
</gene>
<dbReference type="SMART" id="SM00271">
    <property type="entry name" value="DnaJ"/>
    <property type="match status" value="1"/>
</dbReference>
<evidence type="ECO:0000313" key="3">
    <source>
        <dbReference type="EMBL" id="CAL1124825.1"/>
    </source>
</evidence>
<keyword evidence="5" id="KW-1185">Reference proteome</keyword>
<sequence>MDRRPDFLVTLGLMLPCSPEDVQQAYRDKVRTAHPDHGGDVAEFRAIQEAYEKALEYSAFLASRTRWLGSSVERYIEQQVFTTRVRELGGDVFVEELMWLREEIGEDFAQINEVIVGLNLRGARVGDAELVELLAEDAVLSGLQSLDLTDSRVTDDGIEALGATPSLQYLTLSNTGITAHGLQVVDSLPNLVRLEIAKTSVGAFAAWRIGRKRPDLEVVVLVHRWAFPPSSAIGAPQHQHTARNKYPMKGLSMAQATSRCRIMTAGLLAAVMLIACGQRSVAAEVTVEPSDAGQAVKVDGELFTEYVTESKAKPILWPIIGPTGKAMTRSFPMEKVKGERWDHGHHRSLWFTHGDVNGVDFWAEGSGRGKIVHREFVRAESGSPAVIETLNDWVDADGKKVLEDRRLIKFQANEDSRIIDFDITLTASEGPVVFGDTKEGTMGIRIPSTMDVEQRGGKPNGRIINSEGQTNLSAWGKPAPWVDYYGPVEDEELGIAVMNHPSSFRYPTTWHVRTYGLFAANPFGLHDFQHTEEPIGEFTLPEGESITLRYRFLFHKGDEKVGKVAEEFEKYSKEE</sequence>
<dbReference type="SUPFAM" id="SSF52047">
    <property type="entry name" value="RNI-like"/>
    <property type="match status" value="1"/>
</dbReference>
<dbReference type="OrthoDB" id="10254930at2759"/>
<evidence type="ECO:0000313" key="5">
    <source>
        <dbReference type="Proteomes" id="UP001152797"/>
    </source>
</evidence>
<dbReference type="EMBL" id="CAMXCT030000001">
    <property type="protein sequence ID" value="CAL4758762.1"/>
    <property type="molecule type" value="Genomic_DNA"/>
</dbReference>
<feature type="domain" description="J" evidence="1">
    <location>
        <begin position="6"/>
        <end position="59"/>
    </location>
</feature>
<dbReference type="EMBL" id="CAMXCT020000001">
    <property type="protein sequence ID" value="CAL1124825.1"/>
    <property type="molecule type" value="Genomic_DNA"/>
</dbReference>
<evidence type="ECO:0000313" key="4">
    <source>
        <dbReference type="EMBL" id="CAL4758762.1"/>
    </source>
</evidence>
<evidence type="ECO:0000313" key="2">
    <source>
        <dbReference type="EMBL" id="CAI3971450.1"/>
    </source>
</evidence>
<dbReference type="InterPro" id="IPR032675">
    <property type="entry name" value="LRR_dom_sf"/>
</dbReference>
<name>A0A9P1FE92_9DINO</name>